<keyword evidence="4" id="KW-1185">Reference proteome</keyword>
<accession>A0A2G1QQ12</accession>
<dbReference type="AlphaFoldDB" id="A0A2G1QQ12"/>
<comment type="caution">
    <text evidence="3">The sequence shown here is derived from an EMBL/GenBank/DDBJ whole genome shotgun (WGS) entry which is preliminary data.</text>
</comment>
<proteinExistence type="predicted"/>
<dbReference type="InterPro" id="IPR025538">
    <property type="entry name" value="DUF4424"/>
</dbReference>
<feature type="signal peptide" evidence="1">
    <location>
        <begin position="1"/>
        <end position="22"/>
    </location>
</feature>
<dbReference type="EMBL" id="PDVP01000003">
    <property type="protein sequence ID" value="PHP67554.1"/>
    <property type="molecule type" value="Genomic_DNA"/>
</dbReference>
<feature type="domain" description="DUF4424" evidence="2">
    <location>
        <begin position="22"/>
        <end position="323"/>
    </location>
</feature>
<dbReference type="RefSeq" id="WP_099305544.1">
    <property type="nucleotide sequence ID" value="NZ_PDVP01000003.1"/>
</dbReference>
<evidence type="ECO:0000256" key="1">
    <source>
        <dbReference type="SAM" id="SignalP"/>
    </source>
</evidence>
<name>A0A2G1QQ12_9HYPH</name>
<evidence type="ECO:0000313" key="3">
    <source>
        <dbReference type="EMBL" id="PHP67554.1"/>
    </source>
</evidence>
<organism evidence="3 4">
    <name type="scientific">Zhengella mangrovi</name>
    <dbReference type="NCBI Taxonomy" id="1982044"/>
    <lineage>
        <taxon>Bacteria</taxon>
        <taxon>Pseudomonadati</taxon>
        <taxon>Pseudomonadota</taxon>
        <taxon>Alphaproteobacteria</taxon>
        <taxon>Hyphomicrobiales</taxon>
        <taxon>Notoacmeibacteraceae</taxon>
        <taxon>Zhengella</taxon>
    </lineage>
</organism>
<feature type="chain" id="PRO_5013713166" description="DUF4424 domain-containing protein" evidence="1">
    <location>
        <begin position="23"/>
        <end position="330"/>
    </location>
</feature>
<protein>
    <recommendedName>
        <fullName evidence="2">DUF4424 domain-containing protein</fullName>
    </recommendedName>
</protein>
<evidence type="ECO:0000259" key="2">
    <source>
        <dbReference type="Pfam" id="PF14415"/>
    </source>
</evidence>
<sequence>MLKRLILIAAILVEGFGVSVQANDSVAEIGAGGVMLGRNDLIRLEREDLAISADLVTVDYVFVNESDTDIETIVAFPMPAIQAEYDSAISVPEQQNDNFLGFSVELDGRAIVPKLDQRAVAAGVDVTGDLAERGIPLLPVADETRSALGRLPADVLADWTARGIVQSQTYDAGKGPVTEVIARWELRSAYWWTARFPAGKAVSVSHRYRPAVGASAGLNFIWDDQRSDFYDEYARKYCMDDAFERAVRRKLAAGGAWEQRIDYILTSGGNWANGVIGTFHLTVDKGATNTLVSFCGTGVEKTGPTRFEMTAKDFYPEKDIHILLVQPAAQ</sequence>
<gene>
    <name evidence="3" type="ORF">CSC94_07560</name>
</gene>
<dbReference type="Proteomes" id="UP000221168">
    <property type="component" value="Unassembled WGS sequence"/>
</dbReference>
<dbReference type="Pfam" id="PF14415">
    <property type="entry name" value="DUF4424"/>
    <property type="match status" value="1"/>
</dbReference>
<reference evidence="3 4" key="1">
    <citation type="submission" date="2017-10" db="EMBL/GenBank/DDBJ databases">
        <title>Sedimentibacterium mangrovi gen. nov., sp. nov., a novel member of family Phyllobacteriacea isolated from mangrove sediment.</title>
        <authorList>
            <person name="Liao H."/>
            <person name="Tian Y."/>
        </authorList>
    </citation>
    <scope>NUCLEOTIDE SEQUENCE [LARGE SCALE GENOMIC DNA]</scope>
    <source>
        <strain evidence="3 4">X9-2-2</strain>
    </source>
</reference>
<dbReference type="Gene3D" id="2.60.40.3680">
    <property type="match status" value="2"/>
</dbReference>
<evidence type="ECO:0000313" key="4">
    <source>
        <dbReference type="Proteomes" id="UP000221168"/>
    </source>
</evidence>
<keyword evidence="1" id="KW-0732">Signal</keyword>
<dbReference type="OrthoDB" id="7299818at2"/>